<dbReference type="EMBL" id="AP019368">
    <property type="protein sequence ID" value="BBH54420.1"/>
    <property type="molecule type" value="Genomic_DNA"/>
</dbReference>
<keyword evidence="2" id="KW-1185">Reference proteome</keyword>
<dbReference type="InterPro" id="IPR012338">
    <property type="entry name" value="Beta-lactam/transpept-like"/>
</dbReference>
<dbReference type="Proteomes" id="UP000291236">
    <property type="component" value="Chromosome"/>
</dbReference>
<dbReference type="KEGG" id="sbf:JCM31447_28850"/>
<protein>
    <submittedName>
        <fullName evidence="1">Uncharacterized protein</fullName>
    </submittedName>
</protein>
<gene>
    <name evidence="1" type="ORF">JCM31447_28850</name>
</gene>
<dbReference type="AlphaFoldDB" id="A0A4P2VQ26"/>
<accession>A0A4P2VQ26</accession>
<reference evidence="1 2" key="1">
    <citation type="submission" date="2018-12" db="EMBL/GenBank/DDBJ databases">
        <title>Rubrispira sanarue gen. nov., sp., nov., a member of the order Silvanigrellales, isolated from a brackish lake in Hamamatsu Japan.</title>
        <authorList>
            <person name="Maejima Y."/>
            <person name="Iino T."/>
            <person name="Muraguchi Y."/>
            <person name="Fukuda K."/>
            <person name="Nojiri H."/>
            <person name="Ohkuma M."/>
            <person name="Moriuchi R."/>
            <person name="Dohra H."/>
            <person name="Kimbara K."/>
            <person name="Shintani M."/>
        </authorList>
    </citation>
    <scope>NUCLEOTIDE SEQUENCE [LARGE SCALE GENOMIC DNA]</scope>
    <source>
        <strain evidence="1 2">RF1110005</strain>
    </source>
</reference>
<proteinExistence type="predicted"/>
<dbReference type="RefSeq" id="WP_130612123.1">
    <property type="nucleotide sequence ID" value="NZ_AP019368.1"/>
</dbReference>
<organism evidence="1 2">
    <name type="scientific">Fluviispira sanaruensis</name>
    <dbReference type="NCBI Taxonomy" id="2493639"/>
    <lineage>
        <taxon>Bacteria</taxon>
        <taxon>Pseudomonadati</taxon>
        <taxon>Bdellovibrionota</taxon>
        <taxon>Oligoflexia</taxon>
        <taxon>Silvanigrellales</taxon>
        <taxon>Silvanigrellaceae</taxon>
        <taxon>Fluviispira</taxon>
    </lineage>
</organism>
<dbReference type="OrthoDB" id="5298837at2"/>
<evidence type="ECO:0000313" key="1">
    <source>
        <dbReference type="EMBL" id="BBH54420.1"/>
    </source>
</evidence>
<name>A0A4P2VQ26_FLUSA</name>
<dbReference type="SUPFAM" id="SSF56601">
    <property type="entry name" value="beta-lactamase/transpeptidase-like"/>
    <property type="match status" value="1"/>
</dbReference>
<sequence length="480" mass="55553">MKKARQKYLEGFIPKNIIECLNELEKKVEQGLFTAWSFANNDYQVSCFWADEFKPSEIKSADGLRPSIHPTFDLASLTKPIFINLYLRYLLKNDFASLIHEPIKNLIKLEQCDIGNKDFYYFFNDPKNLHFTLDSFLSHMSGAKNWHWMGSCLWLQKATSHHNNANVYYSTLDNKDPLFHENVLGNLNKKAINDLNEQNFSSMIYSDINYYILARIIEMIDDENETWEKRLFFLNNYLDTEFSHASINSSYLKNCVPYYPYISSYNSELVSHQFKSFHFGSVHDSNANILSALGEKSNIVSGHAGLFGNISDLAKAVTALSRSQYIVRNNSAKEKRRFIAGLDTPETKTTTAGIKNWPIQFGDVFGHLGYTGTSFWFYNQLNKKVSDDYHILLTNRTSERKKMGVLKCPRILIVSEIKNNSTQYFQFMNKDISLIPFSEVHDLCQELSGYSHRIWDTGVLRSYPDMASIRKSIAHKLWDV</sequence>
<evidence type="ECO:0000313" key="2">
    <source>
        <dbReference type="Proteomes" id="UP000291236"/>
    </source>
</evidence>
<dbReference type="Gene3D" id="3.40.710.10">
    <property type="entry name" value="DD-peptidase/beta-lactamase superfamily"/>
    <property type="match status" value="1"/>
</dbReference>